<name>A0A182TIA1_9DIPT</name>
<proteinExistence type="predicted"/>
<protein>
    <submittedName>
        <fullName evidence="1">Uncharacterized protein</fullName>
    </submittedName>
</protein>
<evidence type="ECO:0000313" key="1">
    <source>
        <dbReference type="EnsemblMetazoa" id="AMEC002796-PA"/>
    </source>
</evidence>
<accession>A0A182TIA1</accession>
<dbReference type="EnsemblMetazoa" id="AMEC002796-RA">
    <property type="protein sequence ID" value="AMEC002796-PA"/>
    <property type="gene ID" value="AMEC002796"/>
</dbReference>
<organism evidence="1 2">
    <name type="scientific">Anopheles melas</name>
    <dbReference type="NCBI Taxonomy" id="34690"/>
    <lineage>
        <taxon>Eukaryota</taxon>
        <taxon>Metazoa</taxon>
        <taxon>Ecdysozoa</taxon>
        <taxon>Arthropoda</taxon>
        <taxon>Hexapoda</taxon>
        <taxon>Insecta</taxon>
        <taxon>Pterygota</taxon>
        <taxon>Neoptera</taxon>
        <taxon>Endopterygota</taxon>
        <taxon>Diptera</taxon>
        <taxon>Nematocera</taxon>
        <taxon>Culicoidea</taxon>
        <taxon>Culicidae</taxon>
        <taxon>Anophelinae</taxon>
        <taxon>Anopheles</taxon>
    </lineage>
</organism>
<sequence>MAAGERIGQLQVDPILAHRRGGQIPVPAAISQRQRVLAEARLILCPTIIQIAQIEVKVATVVCSQPNACLNHASPHVLPHDVTRAERSAQLVQTGPCIPVVVPAHAALAVVRAPLHLEATAEQLVVGVVGQGGRVAAPP</sequence>
<reference evidence="2" key="1">
    <citation type="submission" date="2014-01" db="EMBL/GenBank/DDBJ databases">
        <title>The Genome Sequence of Anopheles melas CM1001059_A (V2).</title>
        <authorList>
            <consortium name="The Broad Institute Genomics Platform"/>
            <person name="Neafsey D.E."/>
            <person name="Besansky N."/>
            <person name="Howell P."/>
            <person name="Walton C."/>
            <person name="Young S.K."/>
            <person name="Zeng Q."/>
            <person name="Gargeya S."/>
            <person name="Fitzgerald M."/>
            <person name="Haas B."/>
            <person name="Abouelleil A."/>
            <person name="Allen A.W."/>
            <person name="Alvarado L."/>
            <person name="Arachchi H.M."/>
            <person name="Berlin A.M."/>
            <person name="Chapman S.B."/>
            <person name="Gainer-Dewar J."/>
            <person name="Goldberg J."/>
            <person name="Griggs A."/>
            <person name="Gujja S."/>
            <person name="Hansen M."/>
            <person name="Howarth C."/>
            <person name="Imamovic A."/>
            <person name="Ireland A."/>
            <person name="Larimer J."/>
            <person name="McCowan C."/>
            <person name="Murphy C."/>
            <person name="Pearson M."/>
            <person name="Poon T.W."/>
            <person name="Priest M."/>
            <person name="Roberts A."/>
            <person name="Saif S."/>
            <person name="Shea T."/>
            <person name="Sisk P."/>
            <person name="Sykes S."/>
            <person name="Wortman J."/>
            <person name="Nusbaum C."/>
            <person name="Birren B."/>
        </authorList>
    </citation>
    <scope>NUCLEOTIDE SEQUENCE [LARGE SCALE GENOMIC DNA]</scope>
    <source>
        <strain evidence="2">CM1001059</strain>
    </source>
</reference>
<dbReference type="Proteomes" id="UP000075902">
    <property type="component" value="Unassembled WGS sequence"/>
</dbReference>
<keyword evidence="2" id="KW-1185">Reference proteome</keyword>
<dbReference type="AlphaFoldDB" id="A0A182TIA1"/>
<reference evidence="1" key="2">
    <citation type="submission" date="2020-05" db="UniProtKB">
        <authorList>
            <consortium name="EnsemblMetazoa"/>
        </authorList>
    </citation>
    <scope>IDENTIFICATION</scope>
    <source>
        <strain evidence="1">CM1001059</strain>
    </source>
</reference>
<dbReference type="VEuPathDB" id="VectorBase:AMEC002796"/>
<evidence type="ECO:0000313" key="2">
    <source>
        <dbReference type="Proteomes" id="UP000075902"/>
    </source>
</evidence>